<feature type="transmembrane region" description="Helical" evidence="1">
    <location>
        <begin position="145"/>
        <end position="165"/>
    </location>
</feature>
<feature type="transmembrane region" description="Helical" evidence="1">
    <location>
        <begin position="73"/>
        <end position="91"/>
    </location>
</feature>
<dbReference type="EMBL" id="ALIF01000001">
    <property type="protein sequence ID" value="EJO16601.1"/>
    <property type="molecule type" value="Genomic_DNA"/>
</dbReference>
<sequence length="187" mass="21904">MPFAKHWTGPWINCFGRFRKEVKMMKFKLVNNKVTDEREKALNNKVGAECFYIMIAGTLACLVYSSFFNKGVITSNYLTFPMLIAWIWSIYRSERLSVNTFGGSGMTVLGCLLVTGLITLMIMSANYRFNHNVYHNNPLDPRYLMAWPVTYILYIPFVFFMNWALTALGRYEKRRLEKQLDDLENEE</sequence>
<protein>
    <submittedName>
        <fullName evidence="2">Uncharacterized protein</fullName>
    </submittedName>
</protein>
<comment type="caution">
    <text evidence="2">The sequence shown here is derived from an EMBL/GenBank/DDBJ whole genome shotgun (WGS) entry which is preliminary data.</text>
</comment>
<keyword evidence="1" id="KW-0472">Membrane</keyword>
<accession>J7THE0</accession>
<proteinExistence type="predicted"/>
<feature type="transmembrane region" description="Helical" evidence="1">
    <location>
        <begin position="50"/>
        <end position="67"/>
    </location>
</feature>
<organism evidence="2 3">
    <name type="scientific">Streptococcus salivarius K12</name>
    <dbReference type="NCBI Taxonomy" id="1200793"/>
    <lineage>
        <taxon>Bacteria</taxon>
        <taxon>Bacillati</taxon>
        <taxon>Bacillota</taxon>
        <taxon>Bacilli</taxon>
        <taxon>Lactobacillales</taxon>
        <taxon>Streptococcaceae</taxon>
        <taxon>Streptococcus</taxon>
    </lineage>
</organism>
<evidence type="ECO:0000313" key="3">
    <source>
        <dbReference type="Proteomes" id="UP000006983"/>
    </source>
</evidence>
<evidence type="ECO:0000256" key="1">
    <source>
        <dbReference type="SAM" id="Phobius"/>
    </source>
</evidence>
<dbReference type="PATRIC" id="fig|1200793.3.peg.496"/>
<dbReference type="Pfam" id="PF20563">
    <property type="entry name" value="DUF6773"/>
    <property type="match status" value="1"/>
</dbReference>
<reference evidence="2 3" key="1">
    <citation type="journal article" date="2012" name="J. Bacteriol.">
        <title>Genome Sequence of the Lantibiotic Bacteriocin Producer Streptococcus salivarius Strain K12.</title>
        <authorList>
            <person name="Barretto C."/>
            <person name="Alvarez-Martin P."/>
            <person name="Foata F."/>
            <person name="Renault P."/>
            <person name="Berger B."/>
        </authorList>
    </citation>
    <scope>NUCLEOTIDE SEQUENCE [LARGE SCALE GENOMIC DNA]</scope>
    <source>
        <strain evidence="2 3">K12</strain>
    </source>
</reference>
<dbReference type="InterPro" id="IPR046664">
    <property type="entry name" value="DUF6773"/>
</dbReference>
<keyword evidence="1" id="KW-1133">Transmembrane helix</keyword>
<gene>
    <name evidence="2" type="ORF">RSSL_01679</name>
</gene>
<evidence type="ECO:0000313" key="2">
    <source>
        <dbReference type="EMBL" id="EJO16601.1"/>
    </source>
</evidence>
<dbReference type="Proteomes" id="UP000006983">
    <property type="component" value="Unassembled WGS sequence"/>
</dbReference>
<keyword evidence="1" id="KW-0812">Transmembrane</keyword>
<dbReference type="AlphaFoldDB" id="J7THE0"/>
<feature type="transmembrane region" description="Helical" evidence="1">
    <location>
        <begin position="103"/>
        <end position="125"/>
    </location>
</feature>
<name>J7THE0_STRSL</name>
<keyword evidence="3" id="KW-1185">Reference proteome</keyword>